<comment type="caution">
    <text evidence="8">The sequence shown here is derived from an EMBL/GenBank/DDBJ whole genome shotgun (WGS) entry which is preliminary data.</text>
</comment>
<dbReference type="GO" id="GO:0004519">
    <property type="term" value="F:endonuclease activity"/>
    <property type="evidence" value="ECO:0007669"/>
    <property type="project" value="UniProtKB-KW"/>
</dbReference>
<evidence type="ECO:0000256" key="4">
    <source>
        <dbReference type="ARBA" id="ARBA00022801"/>
    </source>
</evidence>
<keyword evidence="1" id="KW-0540">Nuclease</keyword>
<evidence type="ECO:0000256" key="1">
    <source>
        <dbReference type="ARBA" id="ARBA00022722"/>
    </source>
</evidence>
<dbReference type="InterPro" id="IPR011335">
    <property type="entry name" value="Restrct_endonuc-II-like"/>
</dbReference>
<name>A0A7Z0TIV1_9BRAD</name>
<proteinExistence type="inferred from homology"/>
<reference evidence="8" key="1">
    <citation type="submission" date="2020-06" db="EMBL/GenBank/DDBJ databases">
        <title>Whole Genome Sequence of Bradyrhizobium sp. Strain 323S2.</title>
        <authorList>
            <person name="Bromfield E.S.P."/>
        </authorList>
    </citation>
    <scope>NUCLEOTIDE SEQUENCE [LARGE SCALE GENOMIC DNA]</scope>
    <source>
        <strain evidence="8">323S2</strain>
    </source>
</reference>
<keyword evidence="2" id="KW-0255">Endonuclease</keyword>
<organism evidence="8">
    <name type="scientific">Bradyrhizobium barranii subsp. barranii</name>
    <dbReference type="NCBI Taxonomy" id="2823807"/>
    <lineage>
        <taxon>Bacteria</taxon>
        <taxon>Pseudomonadati</taxon>
        <taxon>Pseudomonadota</taxon>
        <taxon>Alphaproteobacteria</taxon>
        <taxon>Hyphomicrobiales</taxon>
        <taxon>Nitrobacteraceae</taxon>
        <taxon>Bradyrhizobium</taxon>
        <taxon>Bradyrhizobium barranii</taxon>
    </lineage>
</organism>
<evidence type="ECO:0000256" key="3">
    <source>
        <dbReference type="ARBA" id="ARBA00022763"/>
    </source>
</evidence>
<evidence type="ECO:0000256" key="2">
    <source>
        <dbReference type="ARBA" id="ARBA00022759"/>
    </source>
</evidence>
<dbReference type="SUPFAM" id="SSF52980">
    <property type="entry name" value="Restriction endonuclease-like"/>
    <property type="match status" value="1"/>
</dbReference>
<dbReference type="GO" id="GO:0006298">
    <property type="term" value="P:mismatch repair"/>
    <property type="evidence" value="ECO:0007669"/>
    <property type="project" value="InterPro"/>
</dbReference>
<accession>A0A7Z0TIV1</accession>
<feature type="compositionally biased region" description="Basic and acidic residues" evidence="7">
    <location>
        <begin position="1"/>
        <end position="10"/>
    </location>
</feature>
<comment type="similarity">
    <text evidence="6">Belongs to the Vsr family.</text>
</comment>
<evidence type="ECO:0000256" key="6">
    <source>
        <dbReference type="ARBA" id="ARBA00029466"/>
    </source>
</evidence>
<evidence type="ECO:0000256" key="7">
    <source>
        <dbReference type="SAM" id="MobiDB-lite"/>
    </source>
</evidence>
<dbReference type="AlphaFoldDB" id="A0A7Z0TIV1"/>
<dbReference type="InterPro" id="IPR004603">
    <property type="entry name" value="DNA_mismatch_endonuc_vsr"/>
</dbReference>
<evidence type="ECO:0000256" key="5">
    <source>
        <dbReference type="ARBA" id="ARBA00023204"/>
    </source>
</evidence>
<gene>
    <name evidence="8" type="ORF">G6321_02505</name>
</gene>
<keyword evidence="5" id="KW-0234">DNA repair</keyword>
<dbReference type="RefSeq" id="WP_166342881.1">
    <property type="nucleotide sequence ID" value="NZ_CP088280.1"/>
</dbReference>
<dbReference type="Pfam" id="PF03852">
    <property type="entry name" value="Vsr"/>
    <property type="match status" value="1"/>
</dbReference>
<evidence type="ECO:0008006" key="9">
    <source>
        <dbReference type="Google" id="ProtNLM"/>
    </source>
</evidence>
<dbReference type="GO" id="GO:0016787">
    <property type="term" value="F:hydrolase activity"/>
    <property type="evidence" value="ECO:0007669"/>
    <property type="project" value="UniProtKB-KW"/>
</dbReference>
<keyword evidence="3" id="KW-0227">DNA damage</keyword>
<dbReference type="Gene3D" id="3.40.960.10">
    <property type="entry name" value="VSR Endonuclease"/>
    <property type="match status" value="1"/>
</dbReference>
<dbReference type="EMBL" id="JACBFH010000001">
    <property type="protein sequence ID" value="NYY87333.1"/>
    <property type="molecule type" value="Genomic_DNA"/>
</dbReference>
<protein>
    <recommendedName>
        <fullName evidence="9">DNA mismatch endonuclease Vsr</fullName>
    </recommendedName>
</protein>
<evidence type="ECO:0000313" key="8">
    <source>
        <dbReference type="EMBL" id="NYY87333.1"/>
    </source>
</evidence>
<feature type="region of interest" description="Disordered" evidence="7">
    <location>
        <begin position="1"/>
        <end position="20"/>
    </location>
</feature>
<keyword evidence="4" id="KW-0378">Hydrolase</keyword>
<sequence>MDTRTPEQHRRIMRSVGSKHTGPEMAVRRLVHGLGYRYRLHLPDLVLARHKVAIFVHGCLWHGHRCSKGRLPKTRLDFWVCEACRLAAR</sequence>